<keyword evidence="2" id="KW-1003">Cell membrane</keyword>
<dbReference type="AlphaFoldDB" id="A0A6P1ZGL5"/>
<dbReference type="EMBL" id="QMIF01000014">
    <property type="protein sequence ID" value="TVM31775.1"/>
    <property type="molecule type" value="Genomic_DNA"/>
</dbReference>
<dbReference type="Proteomes" id="UP000434052">
    <property type="component" value="Unassembled WGS sequence"/>
</dbReference>
<evidence type="ECO:0000313" key="13">
    <source>
        <dbReference type="EMBL" id="TVM31775.1"/>
    </source>
</evidence>
<comment type="cofactor">
    <cofactor evidence="1">
        <name>Zn(2+)</name>
        <dbReference type="ChEBI" id="CHEBI:29105"/>
    </cofactor>
</comment>
<keyword evidence="4 11" id="KW-0812">Transmembrane</keyword>
<dbReference type="CDD" id="cd07340">
    <property type="entry name" value="M48B_Htpx_like"/>
    <property type="match status" value="1"/>
</dbReference>
<feature type="transmembrane region" description="Helical" evidence="11">
    <location>
        <begin position="249"/>
        <end position="273"/>
    </location>
</feature>
<feature type="transmembrane region" description="Helical" evidence="11">
    <location>
        <begin position="78"/>
        <end position="98"/>
    </location>
</feature>
<dbReference type="InterPro" id="IPR029024">
    <property type="entry name" value="TerB-like"/>
</dbReference>
<evidence type="ECO:0000256" key="8">
    <source>
        <dbReference type="ARBA" id="ARBA00022989"/>
    </source>
</evidence>
<dbReference type="GO" id="GO:0004222">
    <property type="term" value="F:metalloendopeptidase activity"/>
    <property type="evidence" value="ECO:0007669"/>
    <property type="project" value="InterPro"/>
</dbReference>
<protein>
    <submittedName>
        <fullName evidence="13">Peptidase M48 Ste24p</fullName>
    </submittedName>
</protein>
<keyword evidence="5" id="KW-0479">Metal-binding</keyword>
<dbReference type="InterPro" id="IPR001915">
    <property type="entry name" value="Peptidase_M48"/>
</dbReference>
<dbReference type="GO" id="GO:0046872">
    <property type="term" value="F:metal ion binding"/>
    <property type="evidence" value="ECO:0007669"/>
    <property type="project" value="UniProtKB-KW"/>
</dbReference>
<keyword evidence="10 11" id="KW-0472">Membrane</keyword>
<accession>A0A6P1ZGL5</accession>
<keyword evidence="6" id="KW-0378">Hydrolase</keyword>
<feature type="transmembrane region" description="Helical" evidence="11">
    <location>
        <begin position="36"/>
        <end position="66"/>
    </location>
</feature>
<feature type="transmembrane region" description="Helical" evidence="11">
    <location>
        <begin position="211"/>
        <end position="229"/>
    </location>
</feature>
<sequence length="692" mass="75002">MSLSPPAAGRDIRDSMTTSMDFFARQEQARRNSGSLIFYFVLAGFGIVAMTCLIVAAVIVIILGTFPSLGDSWLARDFNQIMILTAVLTGGFITGLSLDRIRILRRGGGDALARLLGGSLIPVDTTDPTYRKVLNVVEETSIAAGIPAPPVYILEREEGINAFAAGYRPQTAVIGITKGAAELLDRDEIQGVIAHELSHVLYGDMRLNIRLVGLIHGVTVIGLAGRRMLLRSMGYGVVMARGLRSGHSFLPGVLGGLALMVVGSAGTLVGSLLKASICRQREYLADASAVQFTRNPAGIIGALKKMGGWAIGSQLESSNAEEVSHLFIGQVRGALFRRLFSTHPPLNERIRRIDPGWDGSFPVVDEETRRTLAMASRREVPGLMTLEEGFVLGAHAVGAAEQCRVESSAEPDAIAGGVGALETGCLEYARQLIAKTPDSLISATRNPEAARCLVFALLLSHDEKIRAGQLDDLLQLTDIRCIDQSAALFEAEGLRHPALRQLLLDMAIPALRRMPQERYAVFKEVVDTLIKADRRLDLSEWMIHRMLLRRIAPFFNASRDVPMYIEGFAPVIRHVETMLSCLAHAGRRIQDPDERRAVAEHAFARGADCLDLSGISLLPRELTGLKELDTALNRLEHLRPSCKKELLKAAAAVILADGFVSTAQGFVLRGVAEGLDLPMPPLLPGQDIPTTT</sequence>
<evidence type="ECO:0000256" key="11">
    <source>
        <dbReference type="SAM" id="Phobius"/>
    </source>
</evidence>
<evidence type="ECO:0000256" key="7">
    <source>
        <dbReference type="ARBA" id="ARBA00022833"/>
    </source>
</evidence>
<evidence type="ECO:0000256" key="3">
    <source>
        <dbReference type="ARBA" id="ARBA00022670"/>
    </source>
</evidence>
<dbReference type="PANTHER" id="PTHR43221:SF2">
    <property type="entry name" value="PROTEASE HTPX HOMOLOG"/>
    <property type="match status" value="1"/>
</dbReference>
<name>A0A6P1ZGL5_9BACT</name>
<dbReference type="InterPro" id="IPR050083">
    <property type="entry name" value="HtpX_protease"/>
</dbReference>
<dbReference type="PANTHER" id="PTHR43221">
    <property type="entry name" value="PROTEASE HTPX"/>
    <property type="match status" value="1"/>
</dbReference>
<dbReference type="Pfam" id="PF01435">
    <property type="entry name" value="Peptidase_M48"/>
    <property type="match status" value="1"/>
</dbReference>
<dbReference type="SUPFAM" id="SSF158682">
    <property type="entry name" value="TerB-like"/>
    <property type="match status" value="1"/>
</dbReference>
<keyword evidence="8 11" id="KW-1133">Transmembrane helix</keyword>
<organism evidence="13 14">
    <name type="scientific">Oceanidesulfovibrio marinus</name>
    <dbReference type="NCBI Taxonomy" id="370038"/>
    <lineage>
        <taxon>Bacteria</taxon>
        <taxon>Pseudomonadati</taxon>
        <taxon>Thermodesulfobacteriota</taxon>
        <taxon>Desulfovibrionia</taxon>
        <taxon>Desulfovibrionales</taxon>
        <taxon>Desulfovibrionaceae</taxon>
        <taxon>Oceanidesulfovibrio</taxon>
    </lineage>
</organism>
<evidence type="ECO:0000256" key="10">
    <source>
        <dbReference type="ARBA" id="ARBA00023136"/>
    </source>
</evidence>
<reference evidence="13 14" key="1">
    <citation type="submission" date="2018-06" db="EMBL/GenBank/DDBJ databases">
        <title>Complete genome of Desulfovibrio marinus P48SEP.</title>
        <authorList>
            <person name="Crispim J.S."/>
            <person name="Vidigal P.M.P."/>
            <person name="Silva L.C.F."/>
            <person name="Araujo L.C."/>
            <person name="Laguardia C.N."/>
            <person name="Dias R.S."/>
            <person name="Sousa M.P."/>
            <person name="Paula S.O."/>
            <person name="Silva C."/>
        </authorList>
    </citation>
    <scope>NUCLEOTIDE SEQUENCE [LARGE SCALE GENOMIC DNA]</scope>
    <source>
        <strain evidence="13 14">P48SEP</strain>
    </source>
</reference>
<evidence type="ECO:0000313" key="14">
    <source>
        <dbReference type="Proteomes" id="UP000434052"/>
    </source>
</evidence>
<evidence type="ECO:0000256" key="1">
    <source>
        <dbReference type="ARBA" id="ARBA00001947"/>
    </source>
</evidence>
<evidence type="ECO:0000256" key="9">
    <source>
        <dbReference type="ARBA" id="ARBA00023049"/>
    </source>
</evidence>
<evidence type="ECO:0000256" key="5">
    <source>
        <dbReference type="ARBA" id="ARBA00022723"/>
    </source>
</evidence>
<keyword evidence="9" id="KW-0482">Metalloprotease</keyword>
<proteinExistence type="predicted"/>
<dbReference type="Gene3D" id="3.30.2010.10">
    <property type="entry name" value="Metalloproteases ('zincins'), catalytic domain"/>
    <property type="match status" value="1"/>
</dbReference>
<feature type="domain" description="Peptidase M48" evidence="12">
    <location>
        <begin position="132"/>
        <end position="354"/>
    </location>
</feature>
<gene>
    <name evidence="13" type="ORF">DQK91_17745</name>
</gene>
<comment type="caution">
    <text evidence="13">The sequence shown here is derived from an EMBL/GenBank/DDBJ whole genome shotgun (WGS) entry which is preliminary data.</text>
</comment>
<dbReference type="GO" id="GO:0006508">
    <property type="term" value="P:proteolysis"/>
    <property type="evidence" value="ECO:0007669"/>
    <property type="project" value="UniProtKB-KW"/>
</dbReference>
<evidence type="ECO:0000256" key="2">
    <source>
        <dbReference type="ARBA" id="ARBA00022475"/>
    </source>
</evidence>
<evidence type="ECO:0000256" key="4">
    <source>
        <dbReference type="ARBA" id="ARBA00022692"/>
    </source>
</evidence>
<evidence type="ECO:0000259" key="12">
    <source>
        <dbReference type="Pfam" id="PF01435"/>
    </source>
</evidence>
<keyword evidence="7" id="KW-0862">Zinc</keyword>
<keyword evidence="3" id="KW-0645">Protease</keyword>
<evidence type="ECO:0000256" key="6">
    <source>
        <dbReference type="ARBA" id="ARBA00022801"/>
    </source>
</evidence>